<dbReference type="PROSITE" id="PS51127">
    <property type="entry name" value="BIG1"/>
    <property type="match status" value="2"/>
</dbReference>
<feature type="domain" description="Big-1" evidence="3">
    <location>
        <begin position="161"/>
        <end position="253"/>
    </location>
</feature>
<evidence type="ECO:0000256" key="2">
    <source>
        <dbReference type="ARBA" id="ARBA00022729"/>
    </source>
</evidence>
<dbReference type="SUPFAM" id="SSF49373">
    <property type="entry name" value="Invasin/intimin cell-adhesion fragments"/>
    <property type="match status" value="2"/>
</dbReference>
<evidence type="ECO:0000313" key="4">
    <source>
        <dbReference type="EMBL" id="OGF27172.1"/>
    </source>
</evidence>
<dbReference type="EMBL" id="MFGC01000028">
    <property type="protein sequence ID" value="OGF27172.1"/>
    <property type="molecule type" value="Genomic_DNA"/>
</dbReference>
<dbReference type="STRING" id="1797995.A2242_04370"/>
<dbReference type="Pfam" id="PF13205">
    <property type="entry name" value="Big_5"/>
    <property type="match status" value="1"/>
</dbReference>
<dbReference type="Proteomes" id="UP000178925">
    <property type="component" value="Unassembled WGS sequence"/>
</dbReference>
<evidence type="ECO:0000313" key="5">
    <source>
        <dbReference type="Proteomes" id="UP000178925"/>
    </source>
</evidence>
<dbReference type="Pfam" id="PF02369">
    <property type="entry name" value="Big_1"/>
    <property type="match status" value="2"/>
</dbReference>
<proteinExistence type="inferred from homology"/>
<evidence type="ECO:0000256" key="1">
    <source>
        <dbReference type="ARBA" id="ARBA00010116"/>
    </source>
</evidence>
<dbReference type="InterPro" id="IPR014755">
    <property type="entry name" value="Cu-Rt/internalin_Ig-like"/>
</dbReference>
<dbReference type="InterPro" id="IPR032812">
    <property type="entry name" value="SbsA_Ig"/>
</dbReference>
<comment type="similarity">
    <text evidence="1">Belongs to the intimin/invasin family.</text>
</comment>
<reference evidence="4 5" key="1">
    <citation type="journal article" date="2016" name="Nat. Commun.">
        <title>Thousands of microbial genomes shed light on interconnected biogeochemical processes in an aquifer system.</title>
        <authorList>
            <person name="Anantharaman K."/>
            <person name="Brown C.T."/>
            <person name="Hug L.A."/>
            <person name="Sharon I."/>
            <person name="Castelle C.J."/>
            <person name="Probst A.J."/>
            <person name="Thomas B.C."/>
            <person name="Singh A."/>
            <person name="Wilkins M.J."/>
            <person name="Karaoz U."/>
            <person name="Brodie E.L."/>
            <person name="Williams K.H."/>
            <person name="Hubbard S.S."/>
            <person name="Banfield J.F."/>
        </authorList>
    </citation>
    <scope>NUCLEOTIDE SEQUENCE [LARGE SCALE GENOMIC DNA]</scope>
</reference>
<sequence length="541" mass="56169">MITVDGNDVTAFATVNGTSLTYMPLSALATGVRNVIVNVSDLAGNAAAQYSWAFAIITDDTTITSTTDKSSVLADGASQAKITATVLDPSGNPVTSGNVTFSTTIGSLTATTVALDGQGRAITYAYSTETGQTTVTATFTTGSGSVKTSSVAVNFTETPKSISVISGTASVPANGTSNTTITATILNISTPISGGTVTFTTTRGTLSAGSVVSDVNGQASVTITSASAGSSRITAYYNTGSQIISSYVDITFTEVDVTSPTATQWPADNATGVALNAKPYIQFSELMDESTLVAGNIEIRLYNAQTTPISASIAISTVSGATRVTFTPDSNLTAGTQYFFYTGAGVKDLANNSLATTWTTANKASHEFTARALYTNWNIPLVTGWNLISFPLIPNNTAISTILSGISANVNMVKHYNASTEAWLSYVPGVEGALSTMEDGKGYWIEMTAPATLTINGTENQSGGGLPLGYQVIGGKWNLVGFKAVAQMLASIYLGTPGTSDIMQKGDNTIVHSATEDRNLEMGSGYWLYHDGSNYTIIPQN</sequence>
<accession>A0A1F5SKI6</accession>
<organism evidence="4 5">
    <name type="scientific">Candidatus Falkowbacteria bacterium RIFOXYA2_FULL_47_9</name>
    <dbReference type="NCBI Taxonomy" id="1797995"/>
    <lineage>
        <taxon>Bacteria</taxon>
        <taxon>Candidatus Falkowiibacteriota</taxon>
    </lineage>
</organism>
<dbReference type="Gene3D" id="2.60.40.10">
    <property type="entry name" value="Immunoglobulins"/>
    <property type="match status" value="2"/>
</dbReference>
<name>A0A1F5SKI6_9BACT</name>
<comment type="caution">
    <text evidence="4">The sequence shown here is derived from an EMBL/GenBank/DDBJ whole genome shotgun (WGS) entry which is preliminary data.</text>
</comment>
<evidence type="ECO:0000259" key="3">
    <source>
        <dbReference type="PROSITE" id="PS51127"/>
    </source>
</evidence>
<dbReference type="InterPro" id="IPR008964">
    <property type="entry name" value="Invasin/intimin_cell_adhesion"/>
</dbReference>
<dbReference type="Gene3D" id="2.60.40.1220">
    <property type="match status" value="1"/>
</dbReference>
<dbReference type="AlphaFoldDB" id="A0A1F5SKI6"/>
<dbReference type="InterPro" id="IPR013783">
    <property type="entry name" value="Ig-like_fold"/>
</dbReference>
<feature type="domain" description="Big-1" evidence="3">
    <location>
        <begin position="62"/>
        <end position="156"/>
    </location>
</feature>
<protein>
    <recommendedName>
        <fullName evidence="3">Big-1 domain-containing protein</fullName>
    </recommendedName>
</protein>
<gene>
    <name evidence="4" type="ORF">A2242_04370</name>
</gene>
<keyword evidence="2" id="KW-0732">Signal</keyword>
<dbReference type="SMART" id="SM00634">
    <property type="entry name" value="BID_1"/>
    <property type="match status" value="2"/>
</dbReference>
<dbReference type="InterPro" id="IPR003344">
    <property type="entry name" value="Big_1_dom"/>
</dbReference>